<evidence type="ECO:0000259" key="2">
    <source>
        <dbReference type="Pfam" id="PF02357"/>
    </source>
</evidence>
<dbReference type="SUPFAM" id="SSF82679">
    <property type="entry name" value="N-utilization substance G protein NusG, N-terminal domain"/>
    <property type="match status" value="1"/>
</dbReference>
<dbReference type="Proteomes" id="UP001060260">
    <property type="component" value="Chromosome"/>
</dbReference>
<protein>
    <submittedName>
        <fullName evidence="3">UpxY family transcription antiterminator</fullName>
    </submittedName>
</protein>
<dbReference type="GO" id="GO:0006354">
    <property type="term" value="P:DNA-templated transcription elongation"/>
    <property type="evidence" value="ECO:0007669"/>
    <property type="project" value="InterPro"/>
</dbReference>
<feature type="domain" description="NusG-like N-terminal" evidence="2">
    <location>
        <begin position="11"/>
        <end position="108"/>
    </location>
</feature>
<organism evidence="3 4">
    <name type="scientific">Bacteroides caccae</name>
    <dbReference type="NCBI Taxonomy" id="47678"/>
    <lineage>
        <taxon>Bacteria</taxon>
        <taxon>Pseudomonadati</taxon>
        <taxon>Bacteroidota</taxon>
        <taxon>Bacteroidia</taxon>
        <taxon>Bacteroidales</taxon>
        <taxon>Bacteroidaceae</taxon>
        <taxon>Bacteroides</taxon>
    </lineage>
</organism>
<dbReference type="AlphaFoldDB" id="A0AA95BWG1"/>
<dbReference type="EMBL" id="CP103166">
    <property type="protein sequence ID" value="UVQ96362.1"/>
    <property type="molecule type" value="Genomic_DNA"/>
</dbReference>
<dbReference type="CDD" id="cd09895">
    <property type="entry name" value="NGN_SP_UpxY"/>
    <property type="match status" value="1"/>
</dbReference>
<keyword evidence="1" id="KW-0804">Transcription</keyword>
<dbReference type="InterPro" id="IPR036735">
    <property type="entry name" value="NGN_dom_sf"/>
</dbReference>
<name>A0AA95BWG1_9BACE</name>
<gene>
    <name evidence="3" type="ORF">NXW23_18980</name>
</gene>
<reference evidence="3" key="1">
    <citation type="submission" date="2022-08" db="EMBL/GenBank/DDBJ databases">
        <title>Genome Sequencing of Bacteroides fragilis Group Isolates with Nanopore Technology.</title>
        <authorList>
            <person name="Tisza M.J."/>
            <person name="Smith D."/>
            <person name="Dekker J.P."/>
        </authorList>
    </citation>
    <scope>NUCLEOTIDE SEQUENCE</scope>
    <source>
        <strain evidence="3">BFG-474</strain>
    </source>
</reference>
<accession>A0AA95BWG1</accession>
<dbReference type="Pfam" id="PF02357">
    <property type="entry name" value="NusG"/>
    <property type="match status" value="1"/>
</dbReference>
<evidence type="ECO:0000256" key="1">
    <source>
        <dbReference type="ARBA" id="ARBA00023163"/>
    </source>
</evidence>
<dbReference type="InterPro" id="IPR006645">
    <property type="entry name" value="NGN-like_dom"/>
</dbReference>
<dbReference type="NCBIfam" id="NF033644">
    <property type="entry name" value="antiterm_UpxY"/>
    <property type="match status" value="1"/>
</dbReference>
<sequence length="182" mass="21437">MRTPQGNEETKQWYVMRDLKRINAKEPAYKLLEGKKMEVFVPKVYKLCTRQGKRVREEVPFIQDLLFVHETRLNLDPIVKKTPTLQYRWLRNTWREPMTVPDADMDRFIRAVSNSEFPQYYLPEEITPQMYGRPIHIVGGPLDGYEGNLLTMRGSKVKRLLVELKGFLSVGVEVTPEYTQFV</sequence>
<dbReference type="Gene3D" id="3.30.70.940">
    <property type="entry name" value="NusG, N-terminal domain"/>
    <property type="match status" value="1"/>
</dbReference>
<proteinExistence type="predicted"/>
<evidence type="ECO:0000313" key="4">
    <source>
        <dbReference type="Proteomes" id="UP001060260"/>
    </source>
</evidence>
<evidence type="ECO:0000313" key="3">
    <source>
        <dbReference type="EMBL" id="UVQ96362.1"/>
    </source>
</evidence>